<keyword evidence="2" id="KW-1185">Reference proteome</keyword>
<proteinExistence type="predicted"/>
<evidence type="ECO:0000313" key="2">
    <source>
        <dbReference type="Proteomes" id="UP000823775"/>
    </source>
</evidence>
<reference evidence="1 2" key="1">
    <citation type="journal article" date="2021" name="BMC Genomics">
        <title>Datura genome reveals duplications of psychoactive alkaloid biosynthetic genes and high mutation rate following tissue culture.</title>
        <authorList>
            <person name="Rajewski A."/>
            <person name="Carter-House D."/>
            <person name="Stajich J."/>
            <person name="Litt A."/>
        </authorList>
    </citation>
    <scope>NUCLEOTIDE SEQUENCE [LARGE SCALE GENOMIC DNA]</scope>
    <source>
        <strain evidence="1">AR-01</strain>
    </source>
</reference>
<evidence type="ECO:0000313" key="1">
    <source>
        <dbReference type="EMBL" id="MCD7448219.1"/>
    </source>
</evidence>
<dbReference type="Proteomes" id="UP000823775">
    <property type="component" value="Unassembled WGS sequence"/>
</dbReference>
<organism evidence="1 2">
    <name type="scientific">Datura stramonium</name>
    <name type="common">Jimsonweed</name>
    <name type="synonym">Common thornapple</name>
    <dbReference type="NCBI Taxonomy" id="4076"/>
    <lineage>
        <taxon>Eukaryota</taxon>
        <taxon>Viridiplantae</taxon>
        <taxon>Streptophyta</taxon>
        <taxon>Embryophyta</taxon>
        <taxon>Tracheophyta</taxon>
        <taxon>Spermatophyta</taxon>
        <taxon>Magnoliopsida</taxon>
        <taxon>eudicotyledons</taxon>
        <taxon>Gunneridae</taxon>
        <taxon>Pentapetalae</taxon>
        <taxon>asterids</taxon>
        <taxon>lamiids</taxon>
        <taxon>Solanales</taxon>
        <taxon>Solanaceae</taxon>
        <taxon>Solanoideae</taxon>
        <taxon>Datureae</taxon>
        <taxon>Datura</taxon>
    </lineage>
</organism>
<protein>
    <submittedName>
        <fullName evidence="1">Uncharacterized protein</fullName>
    </submittedName>
</protein>
<comment type="caution">
    <text evidence="1">The sequence shown here is derived from an EMBL/GenBank/DDBJ whole genome shotgun (WGS) entry which is preliminary data.</text>
</comment>
<gene>
    <name evidence="1" type="ORF">HAX54_039980</name>
</gene>
<name>A0ABS8RN34_DATST</name>
<accession>A0ABS8RN34</accession>
<dbReference type="EMBL" id="JACEIK010000056">
    <property type="protein sequence ID" value="MCD7448219.1"/>
    <property type="molecule type" value="Genomic_DNA"/>
</dbReference>
<sequence length="71" mass="7962">MGRAGGGLELLFTVARQWRERENRRDGWPLSNGVGEREEEGREVGINGVAGERVVGEAEKMRGPAMLLRRR</sequence>